<dbReference type="GeneID" id="113698172"/>
<keyword evidence="3" id="KW-1185">Reference proteome</keyword>
<name>A0A6P6T5U8_COFAR</name>
<keyword evidence="1" id="KW-0863">Zinc-finger</keyword>
<evidence type="ECO:0000313" key="4">
    <source>
        <dbReference type="RefSeq" id="XP_027073684.1"/>
    </source>
</evidence>
<dbReference type="PANTHER" id="PTHR46400:SF5">
    <property type="entry name" value="RING-TYPE DOMAIN-CONTAINING PROTEIN"/>
    <property type="match status" value="1"/>
</dbReference>
<dbReference type="OrthoDB" id="9984778at2759"/>
<evidence type="ECO:0000256" key="1">
    <source>
        <dbReference type="PROSITE-ProRule" id="PRU00175"/>
    </source>
</evidence>
<dbReference type="GO" id="GO:0016567">
    <property type="term" value="P:protein ubiquitination"/>
    <property type="evidence" value="ECO:0007669"/>
    <property type="project" value="InterPro"/>
</dbReference>
<dbReference type="GO" id="GO:0031624">
    <property type="term" value="F:ubiquitin conjugating enzyme binding"/>
    <property type="evidence" value="ECO:0007669"/>
    <property type="project" value="TreeGrafter"/>
</dbReference>
<reference evidence="4 5" key="2">
    <citation type="submission" date="2025-04" db="UniProtKB">
        <authorList>
            <consortium name="RefSeq"/>
        </authorList>
    </citation>
    <scope>IDENTIFICATION</scope>
    <source>
        <tissue evidence="4 5">Leaves</tissue>
    </source>
</reference>
<dbReference type="SMART" id="SM00184">
    <property type="entry name" value="RING"/>
    <property type="match status" value="1"/>
</dbReference>
<evidence type="ECO:0000313" key="3">
    <source>
        <dbReference type="Proteomes" id="UP001652660"/>
    </source>
</evidence>
<dbReference type="GO" id="GO:0004842">
    <property type="term" value="F:ubiquitin-protein transferase activity"/>
    <property type="evidence" value="ECO:0007669"/>
    <property type="project" value="InterPro"/>
</dbReference>
<dbReference type="GO" id="GO:0048437">
    <property type="term" value="P:floral organ development"/>
    <property type="evidence" value="ECO:0007669"/>
    <property type="project" value="TreeGrafter"/>
</dbReference>
<dbReference type="PROSITE" id="PS50089">
    <property type="entry name" value="ZF_RING_2"/>
    <property type="match status" value="1"/>
</dbReference>
<evidence type="ECO:0000259" key="2">
    <source>
        <dbReference type="PROSITE" id="PS50089"/>
    </source>
</evidence>
<dbReference type="GO" id="GO:0008270">
    <property type="term" value="F:zinc ion binding"/>
    <property type="evidence" value="ECO:0007669"/>
    <property type="project" value="UniProtKB-KW"/>
</dbReference>
<dbReference type="RefSeq" id="XP_027073684.1">
    <property type="nucleotide sequence ID" value="XM_027217883.1"/>
</dbReference>
<dbReference type="Proteomes" id="UP001652660">
    <property type="component" value="Chromosome 1c"/>
</dbReference>
<gene>
    <name evidence="4 5 6" type="primary">LOC113698172</name>
</gene>
<keyword evidence="1" id="KW-0862">Zinc</keyword>
<sequence length="252" mass="28771">MSWPSPMEFHYANSAPGMPYNSIGSFVDFFGGLTYDHVNFIFAEAHPYAQDSVYPSMNTSFHKFAHSEPGSFYCEYGHGYVMNDHTQTSEIGEYSRNLEDPSSMIQEQTGADHMQREENSISPSHANPVECPRSHQNTHDYEVVWQDNIDPDNMTYEELLELGEAVGTQNRGLSQELISLLPVSKFKCGLFSRKKSRHERCVICQMEYKRGDRQMTLPCKHLYHVGCGSRWLSINKACPICYKEVSLNGSKK</sequence>
<proteinExistence type="predicted"/>
<dbReference type="RefSeq" id="XP_027073685.1">
    <property type="nucleotide sequence ID" value="XM_027217884.1"/>
</dbReference>
<dbReference type="Pfam" id="PF13639">
    <property type="entry name" value="zf-RING_2"/>
    <property type="match status" value="1"/>
</dbReference>
<evidence type="ECO:0000313" key="6">
    <source>
        <dbReference type="RefSeq" id="XP_027073686.1"/>
    </source>
</evidence>
<organism evidence="3 4">
    <name type="scientific">Coffea arabica</name>
    <name type="common">Arabian coffee</name>
    <dbReference type="NCBI Taxonomy" id="13443"/>
    <lineage>
        <taxon>Eukaryota</taxon>
        <taxon>Viridiplantae</taxon>
        <taxon>Streptophyta</taxon>
        <taxon>Embryophyta</taxon>
        <taxon>Tracheophyta</taxon>
        <taxon>Spermatophyta</taxon>
        <taxon>Magnoliopsida</taxon>
        <taxon>eudicotyledons</taxon>
        <taxon>Gunneridae</taxon>
        <taxon>Pentapetalae</taxon>
        <taxon>asterids</taxon>
        <taxon>lamiids</taxon>
        <taxon>Gentianales</taxon>
        <taxon>Rubiaceae</taxon>
        <taxon>Ixoroideae</taxon>
        <taxon>Gardenieae complex</taxon>
        <taxon>Bertiereae - Coffeeae clade</taxon>
        <taxon>Coffeeae</taxon>
        <taxon>Coffea</taxon>
    </lineage>
</organism>
<dbReference type="InterPro" id="IPR033276">
    <property type="entry name" value="BB"/>
</dbReference>
<feature type="domain" description="RING-type" evidence="2">
    <location>
        <begin position="201"/>
        <end position="241"/>
    </location>
</feature>
<dbReference type="InterPro" id="IPR001841">
    <property type="entry name" value="Znf_RING"/>
</dbReference>
<dbReference type="GO" id="GO:0046621">
    <property type="term" value="P:negative regulation of organ growth"/>
    <property type="evidence" value="ECO:0007669"/>
    <property type="project" value="InterPro"/>
</dbReference>
<accession>A0A6P6T5U8</accession>
<protein>
    <submittedName>
        <fullName evidence="4 5">E3 ubiquitin-protein ligase BIG BROTHER-like</fullName>
    </submittedName>
</protein>
<dbReference type="Gene3D" id="3.30.40.10">
    <property type="entry name" value="Zinc/RING finger domain, C3HC4 (zinc finger)"/>
    <property type="match status" value="1"/>
</dbReference>
<dbReference type="PANTHER" id="PTHR46400">
    <property type="entry name" value="RING/U-BOX SUPERFAMILY PROTEIN"/>
    <property type="match status" value="1"/>
</dbReference>
<evidence type="ECO:0000313" key="5">
    <source>
        <dbReference type="RefSeq" id="XP_027073685.1"/>
    </source>
</evidence>
<dbReference type="RefSeq" id="XP_027073686.1">
    <property type="nucleotide sequence ID" value="XM_027217885.1"/>
</dbReference>
<dbReference type="SUPFAM" id="SSF57850">
    <property type="entry name" value="RING/U-box"/>
    <property type="match status" value="1"/>
</dbReference>
<dbReference type="AlphaFoldDB" id="A0A6P6T5U8"/>
<dbReference type="InterPro" id="IPR013083">
    <property type="entry name" value="Znf_RING/FYVE/PHD"/>
</dbReference>
<reference evidence="3" key="1">
    <citation type="journal article" date="2025" name="Foods">
        <title>Unveiling the Microbial Signatures of Arabica Coffee Cherries: Insights into Ripeness Specific Diversity, Functional Traits, and Implications for Quality and Safety.</title>
        <authorList>
            <consortium name="RefSeq"/>
            <person name="Tenea G.N."/>
            <person name="Cifuentes V."/>
            <person name="Reyes P."/>
            <person name="Cevallos-Vallejos M."/>
        </authorList>
    </citation>
    <scope>NUCLEOTIDE SEQUENCE [LARGE SCALE GENOMIC DNA]</scope>
</reference>
<keyword evidence="1" id="KW-0479">Metal-binding</keyword>
<dbReference type="FunFam" id="3.30.40.10:FF:000226">
    <property type="entry name" value="E3 ubiquitin ligase BIG BROTHER"/>
    <property type="match status" value="1"/>
</dbReference>